<keyword evidence="2" id="KW-1133">Transmembrane helix</keyword>
<keyword evidence="1" id="KW-0460">Magnesium</keyword>
<keyword evidence="4" id="KW-1185">Reference proteome</keyword>
<name>A0A565BSX8_9BRAS</name>
<dbReference type="Proteomes" id="UP000489600">
    <property type="component" value="Unassembled WGS sequence"/>
</dbReference>
<accession>A0A565BSX8</accession>
<sequence length="221" mass="25036">MPRFDPPRHDRGETIRSALNLGVSVKMITGTNMYPPSALLGDESIVALPVDDLIEKADAGIIFVTRSRSWSFVEHPGMWLVFAFILAQLVATLIASLCKLELCCDRRNRLGMGWLYNITFYIPLDFIKLFIRYALSGRVWVLSSNKGLLSQGKRISGKNKESCNGRTHKERSTGYNHQILRCSHIEPISTNLTKWLKKPRGEPKSLGCGNFTRSRAILNRW</sequence>
<keyword evidence="2" id="KW-0812">Transmembrane</keyword>
<reference evidence="3" key="1">
    <citation type="submission" date="2019-07" db="EMBL/GenBank/DDBJ databases">
        <authorList>
            <person name="Dittberner H."/>
        </authorList>
    </citation>
    <scope>NUCLEOTIDE SEQUENCE [LARGE SCALE GENOMIC DNA]</scope>
</reference>
<evidence type="ECO:0000313" key="4">
    <source>
        <dbReference type="Proteomes" id="UP000489600"/>
    </source>
</evidence>
<organism evidence="3 4">
    <name type="scientific">Arabis nemorensis</name>
    <dbReference type="NCBI Taxonomy" id="586526"/>
    <lineage>
        <taxon>Eukaryota</taxon>
        <taxon>Viridiplantae</taxon>
        <taxon>Streptophyta</taxon>
        <taxon>Embryophyta</taxon>
        <taxon>Tracheophyta</taxon>
        <taxon>Spermatophyta</taxon>
        <taxon>Magnoliopsida</taxon>
        <taxon>eudicotyledons</taxon>
        <taxon>Gunneridae</taxon>
        <taxon>Pentapetalae</taxon>
        <taxon>rosids</taxon>
        <taxon>malvids</taxon>
        <taxon>Brassicales</taxon>
        <taxon>Brassicaceae</taxon>
        <taxon>Arabideae</taxon>
        <taxon>Arabis</taxon>
    </lineage>
</organism>
<evidence type="ECO:0000256" key="2">
    <source>
        <dbReference type="SAM" id="Phobius"/>
    </source>
</evidence>
<dbReference type="PANTHER" id="PTHR42861">
    <property type="entry name" value="CALCIUM-TRANSPORTING ATPASE"/>
    <property type="match status" value="1"/>
</dbReference>
<evidence type="ECO:0000256" key="1">
    <source>
        <dbReference type="ARBA" id="ARBA00022842"/>
    </source>
</evidence>
<keyword evidence="2" id="KW-0472">Membrane</keyword>
<feature type="transmembrane region" description="Helical" evidence="2">
    <location>
        <begin position="78"/>
        <end position="102"/>
    </location>
</feature>
<dbReference type="Gene3D" id="1.20.1110.10">
    <property type="entry name" value="Calcium-transporting ATPase, transmembrane domain"/>
    <property type="match status" value="1"/>
</dbReference>
<dbReference type="InterPro" id="IPR023214">
    <property type="entry name" value="HAD_sf"/>
</dbReference>
<comment type="caution">
    <text evidence="3">The sequence shown here is derived from an EMBL/GenBank/DDBJ whole genome shotgun (WGS) entry which is preliminary data.</text>
</comment>
<evidence type="ECO:0000313" key="3">
    <source>
        <dbReference type="EMBL" id="VVB04488.1"/>
    </source>
</evidence>
<feature type="transmembrane region" description="Helical" evidence="2">
    <location>
        <begin position="114"/>
        <end position="135"/>
    </location>
</feature>
<dbReference type="AlphaFoldDB" id="A0A565BSX8"/>
<protein>
    <submittedName>
        <fullName evidence="3">Uncharacterized protein</fullName>
    </submittedName>
</protein>
<proteinExistence type="predicted"/>
<gene>
    <name evidence="3" type="ORF">ANE_LOCUS14932</name>
</gene>
<dbReference type="Gene3D" id="3.40.50.1000">
    <property type="entry name" value="HAD superfamily/HAD-like"/>
    <property type="match status" value="1"/>
</dbReference>
<dbReference type="EMBL" id="CABITT030000005">
    <property type="protein sequence ID" value="VVB04488.1"/>
    <property type="molecule type" value="Genomic_DNA"/>
</dbReference>
<dbReference type="OrthoDB" id="1105046at2759"/>